<keyword evidence="3 5" id="KW-0479">Metal-binding</keyword>
<dbReference type="EC" id="1.14.14.154" evidence="6"/>
<dbReference type="SUPFAM" id="SSF48264">
    <property type="entry name" value="Cytochrome P450"/>
    <property type="match status" value="1"/>
</dbReference>
<proteinExistence type="inferred from homology"/>
<dbReference type="PANTHER" id="PTHR24305:SF166">
    <property type="entry name" value="CYTOCHROME P450 12A4, MITOCHONDRIAL-RELATED"/>
    <property type="match status" value="1"/>
</dbReference>
<sequence>MDAARPPGPRGHWLLGNVADYERDRVSFLRRGHREHGDVLSFDDRIVFTVDPRLAHQVLKATNRDYVTEPAPFAGGAVPREAGEEIRPWMRARRVLRPALTGDAAACLDARTVAILDDVLDGTAGRSADVLPLMLGFTGRAVAELCLGPDAAGVPGLLAEVYAALLPFENAGYQLPPWLPSARRRRFVRVHRRVAGVLAGLVAARRGTAAGSPPDLLDVLLAARPAMGDGEVVSTLWSVLIGGHGVPAAALTSLVRDLALHPALATALAAEAGAPRGAGPRSGAGALRGGGVVRALLPVAEAVVKETLRLTPPAWTMSRIACVPVALGPWRLRPGDEVLSTPYLIHRDPRWWPRAEEFDPSRWRDARPAAGTYLPFGAGPRYCLGSVVALRQLTLAASRIAQRFDVHAPAAASAEPAFCGRLAPAGLRAEFRPRAHAAR</sequence>
<accession>A0ABX8TZW7</accession>
<keyword evidence="4 5" id="KW-0408">Iron</keyword>
<keyword evidence="5 6" id="KW-0560">Oxidoreductase</keyword>
<reference evidence="6 7" key="1">
    <citation type="journal article" date="2021" name="ACS Chem. Biol.">
        <title>Genomic-Led Discovery of a Novel Glycopeptide Antibiotic by Nonomuraea coxensis DSM 45129.</title>
        <authorList>
            <person name="Yushchuk O."/>
            <person name="Vior N.M."/>
            <person name="Andreo-Vidal A."/>
            <person name="Berini F."/>
            <person name="Ruckert C."/>
            <person name="Busche T."/>
            <person name="Binda E."/>
            <person name="Kalinowski J."/>
            <person name="Truman A.W."/>
            <person name="Marinelli F."/>
        </authorList>
    </citation>
    <scope>NUCLEOTIDE SEQUENCE [LARGE SCALE GENOMIC DNA]</scope>
    <source>
        <strain evidence="6 7">DSM 45129</strain>
    </source>
</reference>
<dbReference type="RefSeq" id="WP_020547812.1">
    <property type="nucleotide sequence ID" value="NZ_CP068985.1"/>
</dbReference>
<evidence type="ECO:0000256" key="1">
    <source>
        <dbReference type="ARBA" id="ARBA00001971"/>
    </source>
</evidence>
<dbReference type="Pfam" id="PF00067">
    <property type="entry name" value="p450"/>
    <property type="match status" value="1"/>
</dbReference>
<organism evidence="6 7">
    <name type="scientific">Nonomuraea coxensis DSM 45129</name>
    <dbReference type="NCBI Taxonomy" id="1122611"/>
    <lineage>
        <taxon>Bacteria</taxon>
        <taxon>Bacillati</taxon>
        <taxon>Actinomycetota</taxon>
        <taxon>Actinomycetes</taxon>
        <taxon>Streptosporangiales</taxon>
        <taxon>Streptosporangiaceae</taxon>
        <taxon>Nonomuraea</taxon>
    </lineage>
</organism>
<dbReference type="InterPro" id="IPR001128">
    <property type="entry name" value="Cyt_P450"/>
</dbReference>
<dbReference type="GO" id="GO:0008398">
    <property type="term" value="F:sterol 14-demethylase activity"/>
    <property type="evidence" value="ECO:0007669"/>
    <property type="project" value="UniProtKB-EC"/>
</dbReference>
<evidence type="ECO:0000256" key="2">
    <source>
        <dbReference type="ARBA" id="ARBA00010617"/>
    </source>
</evidence>
<keyword evidence="5" id="KW-0349">Heme</keyword>
<dbReference type="PRINTS" id="PR00385">
    <property type="entry name" value="P450"/>
</dbReference>
<name>A0ABX8TZW7_9ACTN</name>
<dbReference type="PANTHER" id="PTHR24305">
    <property type="entry name" value="CYTOCHROME P450"/>
    <property type="match status" value="1"/>
</dbReference>
<dbReference type="CDD" id="cd00302">
    <property type="entry name" value="cytochrome_P450"/>
    <property type="match status" value="1"/>
</dbReference>
<dbReference type="InterPro" id="IPR036396">
    <property type="entry name" value="Cyt_P450_sf"/>
</dbReference>
<evidence type="ECO:0000313" key="7">
    <source>
        <dbReference type="Proteomes" id="UP000824681"/>
    </source>
</evidence>
<dbReference type="InterPro" id="IPR017972">
    <property type="entry name" value="Cyt_P450_CS"/>
</dbReference>
<protein>
    <submittedName>
        <fullName evidence="6">Lanosterol 14-alpha demethylase</fullName>
        <ecNumber evidence="6">1.14.14.154</ecNumber>
    </submittedName>
</protein>
<dbReference type="Gene3D" id="1.10.630.10">
    <property type="entry name" value="Cytochrome P450"/>
    <property type="match status" value="1"/>
</dbReference>
<evidence type="ECO:0000256" key="4">
    <source>
        <dbReference type="ARBA" id="ARBA00023004"/>
    </source>
</evidence>
<dbReference type="PROSITE" id="PS00086">
    <property type="entry name" value="CYTOCHROME_P450"/>
    <property type="match status" value="1"/>
</dbReference>
<evidence type="ECO:0000313" key="6">
    <source>
        <dbReference type="EMBL" id="QYC40980.1"/>
    </source>
</evidence>
<comment type="similarity">
    <text evidence="2 5">Belongs to the cytochrome P450 family.</text>
</comment>
<evidence type="ECO:0000256" key="3">
    <source>
        <dbReference type="ARBA" id="ARBA00022723"/>
    </source>
</evidence>
<comment type="cofactor">
    <cofactor evidence="1">
        <name>heme</name>
        <dbReference type="ChEBI" id="CHEBI:30413"/>
    </cofactor>
</comment>
<dbReference type="EMBL" id="CP068985">
    <property type="protein sequence ID" value="QYC40980.1"/>
    <property type="molecule type" value="Genomic_DNA"/>
</dbReference>
<gene>
    <name evidence="6" type="ORF">Nocox_16835</name>
</gene>
<keyword evidence="7" id="KW-1185">Reference proteome</keyword>
<evidence type="ECO:0000256" key="5">
    <source>
        <dbReference type="RuleBase" id="RU000461"/>
    </source>
</evidence>
<keyword evidence="5" id="KW-0503">Monooxygenase</keyword>
<dbReference type="Proteomes" id="UP000824681">
    <property type="component" value="Chromosome"/>
</dbReference>
<dbReference type="InterPro" id="IPR002403">
    <property type="entry name" value="Cyt_P450_E_grp-IV"/>
</dbReference>
<dbReference type="PRINTS" id="PR00465">
    <property type="entry name" value="EP450IV"/>
</dbReference>
<dbReference type="InterPro" id="IPR050121">
    <property type="entry name" value="Cytochrome_P450_monoxygenase"/>
</dbReference>